<reference evidence="1" key="1">
    <citation type="submission" date="2021-02" db="EMBL/GenBank/DDBJ databases">
        <authorList>
            <person name="Nowell W R."/>
        </authorList>
    </citation>
    <scope>NUCLEOTIDE SEQUENCE</scope>
</reference>
<proteinExistence type="predicted"/>
<comment type="caution">
    <text evidence="1">The sequence shown here is derived from an EMBL/GenBank/DDBJ whole genome shotgun (WGS) entry which is preliminary data.</text>
</comment>
<gene>
    <name evidence="1" type="ORF">UJA718_LOCUS33687</name>
</gene>
<accession>A0A821FFG5</accession>
<dbReference type="AlphaFoldDB" id="A0A821FFG5"/>
<evidence type="ECO:0000313" key="2">
    <source>
        <dbReference type="Proteomes" id="UP000663873"/>
    </source>
</evidence>
<name>A0A821FFG5_9BILA</name>
<evidence type="ECO:0000313" key="1">
    <source>
        <dbReference type="EMBL" id="CAF4650562.1"/>
    </source>
</evidence>
<dbReference type="Proteomes" id="UP000663873">
    <property type="component" value="Unassembled WGS sequence"/>
</dbReference>
<keyword evidence="2" id="KW-1185">Reference proteome</keyword>
<protein>
    <submittedName>
        <fullName evidence="1">Uncharacterized protein</fullName>
    </submittedName>
</protein>
<sequence>MTDPDPSSNIVCFGDDNDDALTKVTLPIDYEVPQLTMRMQHYIDDNNISKFNPHKTLRGELLSILFDDVTTSHQLLQRDWRESIKQKFKRERKPLQMVNNFVHAKQDKYGKTKGHPKQKNAILQAERNIKDAPMINLADKQNENLLSIVNNMNMELLKNNPDNDTLNDLWGQSFNIPRLYIREL</sequence>
<organism evidence="1 2">
    <name type="scientific">Rotaria socialis</name>
    <dbReference type="NCBI Taxonomy" id="392032"/>
    <lineage>
        <taxon>Eukaryota</taxon>
        <taxon>Metazoa</taxon>
        <taxon>Spiralia</taxon>
        <taxon>Gnathifera</taxon>
        <taxon>Rotifera</taxon>
        <taxon>Eurotatoria</taxon>
        <taxon>Bdelloidea</taxon>
        <taxon>Philodinida</taxon>
        <taxon>Philodinidae</taxon>
        <taxon>Rotaria</taxon>
    </lineage>
</organism>
<dbReference type="EMBL" id="CAJOBP010029829">
    <property type="protein sequence ID" value="CAF4650562.1"/>
    <property type="molecule type" value="Genomic_DNA"/>
</dbReference>